<feature type="transmembrane region" description="Helical" evidence="1">
    <location>
        <begin position="66"/>
        <end position="87"/>
    </location>
</feature>
<comment type="caution">
    <text evidence="3">The sequence shown here is derived from an EMBL/GenBank/DDBJ whole genome shotgun (WGS) entry which is preliminary data.</text>
</comment>
<reference evidence="3 4" key="1">
    <citation type="journal article" date="2019" name="Genome Biol. Evol.">
        <title>Day and night: Metabolic profiles and evolutionary relationships of six axenic non-marine cyanobacteria.</title>
        <authorList>
            <person name="Will S.E."/>
            <person name="Henke P."/>
            <person name="Boedeker C."/>
            <person name="Huang S."/>
            <person name="Brinkmann H."/>
            <person name="Rohde M."/>
            <person name="Jarek M."/>
            <person name="Friedl T."/>
            <person name="Seufert S."/>
            <person name="Schumacher M."/>
            <person name="Overmann J."/>
            <person name="Neumann-Schaal M."/>
            <person name="Petersen J."/>
        </authorList>
    </citation>
    <scope>NUCLEOTIDE SEQUENCE [LARGE SCALE GENOMIC DNA]</scope>
    <source>
        <strain evidence="3 4">PCC 6912</strain>
    </source>
</reference>
<keyword evidence="4" id="KW-1185">Reference proteome</keyword>
<keyword evidence="1" id="KW-0472">Membrane</keyword>
<evidence type="ECO:0000313" key="4">
    <source>
        <dbReference type="Proteomes" id="UP000268857"/>
    </source>
</evidence>
<name>A0A433NNE2_CHLFR</name>
<accession>A0A433NNE2</accession>
<dbReference type="SUPFAM" id="SSF56219">
    <property type="entry name" value="DNase I-like"/>
    <property type="match status" value="1"/>
</dbReference>
<feature type="transmembrane region" description="Helical" evidence="1">
    <location>
        <begin position="7"/>
        <end position="28"/>
    </location>
</feature>
<dbReference type="GO" id="GO:0016020">
    <property type="term" value="C:membrane"/>
    <property type="evidence" value="ECO:0007669"/>
    <property type="project" value="GOC"/>
</dbReference>
<organism evidence="3 4">
    <name type="scientific">Chlorogloeopsis fritschii PCC 6912</name>
    <dbReference type="NCBI Taxonomy" id="211165"/>
    <lineage>
        <taxon>Bacteria</taxon>
        <taxon>Bacillati</taxon>
        <taxon>Cyanobacteriota</taxon>
        <taxon>Cyanophyceae</taxon>
        <taxon>Nostocales</taxon>
        <taxon>Chlorogloeopsidaceae</taxon>
        <taxon>Chlorogloeopsis</taxon>
    </lineage>
</organism>
<dbReference type="Proteomes" id="UP000268857">
    <property type="component" value="Unassembled WGS sequence"/>
</dbReference>
<sequence length="336" mass="38110">MLLRIILILATSILLVLGLLSLSSYFAWFWPLELITHFRVQYLILSLILSITFIILWSKRYLKSKILVLTALLLVGLNSIEVIPWYLPHWQQAASNTNNQIRILSFNIHIQNTRYNDIINSVRDRQPDVALFIEVNRTAVENLKTGLQDILPYSFRSPGGGLAILSRLPIKDARGDNFNGKGNHSLIATLEVNRQLIKFIGIHPLVPLTRRNFHGRNSQLAALSDYIQGVDQPLILVGDFNLTPWSPYYRRLIGETKLHNTRLGFGILPTWPRPTTYANLPSWILPSINIPIDHCLINQHFGVVKIHVGANHNSDHAPLINDLVLRPNANITSTTN</sequence>
<evidence type="ECO:0000313" key="3">
    <source>
        <dbReference type="EMBL" id="RUR84718.1"/>
    </source>
</evidence>
<dbReference type="RefSeq" id="WP_235082975.1">
    <property type="nucleotide sequence ID" value="NZ_AJLN01000100.1"/>
</dbReference>
<dbReference type="PANTHER" id="PTHR14859">
    <property type="entry name" value="CALCOFLUOR WHITE HYPERSENSITIVE PROTEIN PRECURSOR"/>
    <property type="match status" value="1"/>
</dbReference>
<gene>
    <name evidence="3" type="ORF">PCC6912_16130</name>
</gene>
<dbReference type="Gene3D" id="3.60.10.10">
    <property type="entry name" value="Endonuclease/exonuclease/phosphatase"/>
    <property type="match status" value="1"/>
</dbReference>
<evidence type="ECO:0000256" key="1">
    <source>
        <dbReference type="SAM" id="Phobius"/>
    </source>
</evidence>
<dbReference type="PANTHER" id="PTHR14859:SF15">
    <property type="entry name" value="ENDONUCLEASE_EXONUCLEASE_PHOSPHATASE DOMAIN-CONTAINING PROTEIN"/>
    <property type="match status" value="1"/>
</dbReference>
<evidence type="ECO:0000259" key="2">
    <source>
        <dbReference type="Pfam" id="PF03372"/>
    </source>
</evidence>
<dbReference type="GO" id="GO:0006506">
    <property type="term" value="P:GPI anchor biosynthetic process"/>
    <property type="evidence" value="ECO:0007669"/>
    <property type="project" value="TreeGrafter"/>
</dbReference>
<dbReference type="Pfam" id="PF03372">
    <property type="entry name" value="Exo_endo_phos"/>
    <property type="match status" value="1"/>
</dbReference>
<dbReference type="EMBL" id="RSCJ01000004">
    <property type="protein sequence ID" value="RUR84718.1"/>
    <property type="molecule type" value="Genomic_DNA"/>
</dbReference>
<dbReference type="InterPro" id="IPR036691">
    <property type="entry name" value="Endo/exonu/phosph_ase_sf"/>
</dbReference>
<dbReference type="GO" id="GO:0003824">
    <property type="term" value="F:catalytic activity"/>
    <property type="evidence" value="ECO:0007669"/>
    <property type="project" value="InterPro"/>
</dbReference>
<feature type="transmembrane region" description="Helical" evidence="1">
    <location>
        <begin position="40"/>
        <end position="57"/>
    </location>
</feature>
<dbReference type="InterPro" id="IPR051916">
    <property type="entry name" value="GPI-anchor_lipid_remodeler"/>
</dbReference>
<keyword evidence="1" id="KW-1133">Transmembrane helix</keyword>
<dbReference type="AlphaFoldDB" id="A0A433NNE2"/>
<dbReference type="InterPro" id="IPR005135">
    <property type="entry name" value="Endo/exonuclease/phosphatase"/>
</dbReference>
<proteinExistence type="predicted"/>
<protein>
    <recommendedName>
        <fullName evidence="2">Endonuclease/exonuclease/phosphatase domain-containing protein</fullName>
    </recommendedName>
</protein>
<keyword evidence="1" id="KW-0812">Transmembrane</keyword>
<dbReference type="STRING" id="211165.GCA_000317285_03788"/>
<feature type="domain" description="Endonuclease/exonuclease/phosphatase" evidence="2">
    <location>
        <begin position="104"/>
        <end position="316"/>
    </location>
</feature>